<dbReference type="EMBL" id="KB307587">
    <property type="protein sequence ID" value="ELT98727.1"/>
    <property type="molecule type" value="Genomic_DNA"/>
</dbReference>
<organism evidence="1">
    <name type="scientific">Capitella teleta</name>
    <name type="common">Polychaete worm</name>
    <dbReference type="NCBI Taxonomy" id="283909"/>
    <lineage>
        <taxon>Eukaryota</taxon>
        <taxon>Metazoa</taxon>
        <taxon>Spiralia</taxon>
        <taxon>Lophotrochozoa</taxon>
        <taxon>Annelida</taxon>
        <taxon>Polychaeta</taxon>
        <taxon>Sedentaria</taxon>
        <taxon>Scolecida</taxon>
        <taxon>Capitellidae</taxon>
        <taxon>Capitella</taxon>
    </lineage>
</organism>
<reference evidence="2" key="3">
    <citation type="submission" date="2015-06" db="UniProtKB">
        <authorList>
            <consortium name="EnsemblMetazoa"/>
        </authorList>
    </citation>
    <scope>IDENTIFICATION</scope>
</reference>
<accession>R7TYM0</accession>
<sequence length="128" mass="14643">MLTSRVNQACAVFDTNYVRFDPLAGEENRHRVSSEEDTQQRAPFKVSSVNYTDSRFEKSTGNSIQLGTHTKRNFYLSECKYRVQVNTCSQFRTKASVTGTQFLRNCVYGRSWLLKPNVAKCNGVLPFN</sequence>
<evidence type="ECO:0000313" key="1">
    <source>
        <dbReference type="EMBL" id="ELT98727.1"/>
    </source>
</evidence>
<dbReference type="AlphaFoldDB" id="R7TYM0"/>
<dbReference type="EMBL" id="AMQN01010339">
    <property type="status" value="NOT_ANNOTATED_CDS"/>
    <property type="molecule type" value="Genomic_DNA"/>
</dbReference>
<proteinExistence type="predicted"/>
<reference evidence="3" key="1">
    <citation type="submission" date="2012-12" db="EMBL/GenBank/DDBJ databases">
        <authorList>
            <person name="Hellsten U."/>
            <person name="Grimwood J."/>
            <person name="Chapman J.A."/>
            <person name="Shapiro H."/>
            <person name="Aerts A."/>
            <person name="Otillar R.P."/>
            <person name="Terry A.Y."/>
            <person name="Boore J.L."/>
            <person name="Simakov O."/>
            <person name="Marletaz F."/>
            <person name="Cho S.-J."/>
            <person name="Edsinger-Gonzales E."/>
            <person name="Havlak P."/>
            <person name="Kuo D.-H."/>
            <person name="Larsson T."/>
            <person name="Lv J."/>
            <person name="Arendt D."/>
            <person name="Savage R."/>
            <person name="Osoegawa K."/>
            <person name="de Jong P."/>
            <person name="Lindberg D.R."/>
            <person name="Seaver E.C."/>
            <person name="Weisblat D.A."/>
            <person name="Putnam N.H."/>
            <person name="Grigoriev I.V."/>
            <person name="Rokhsar D.S."/>
        </authorList>
    </citation>
    <scope>NUCLEOTIDE SEQUENCE</scope>
    <source>
        <strain evidence="3">I ESC-2004</strain>
    </source>
</reference>
<name>R7TYM0_CAPTE</name>
<gene>
    <name evidence="1" type="ORF">CAPTEDRAFT_198556</name>
</gene>
<dbReference type="EnsemblMetazoa" id="CapteT198556">
    <property type="protein sequence ID" value="CapteP198556"/>
    <property type="gene ID" value="CapteG198556"/>
</dbReference>
<keyword evidence="3" id="KW-1185">Reference proteome</keyword>
<evidence type="ECO:0000313" key="2">
    <source>
        <dbReference type="EnsemblMetazoa" id="CapteP198556"/>
    </source>
</evidence>
<dbReference type="Proteomes" id="UP000014760">
    <property type="component" value="Unassembled WGS sequence"/>
</dbReference>
<dbReference type="HOGENOM" id="CLU_1961662_0_0_1"/>
<protein>
    <submittedName>
        <fullName evidence="1 2">Uncharacterized protein</fullName>
    </submittedName>
</protein>
<reference evidence="1 3" key="2">
    <citation type="journal article" date="2013" name="Nature">
        <title>Insights into bilaterian evolution from three spiralian genomes.</title>
        <authorList>
            <person name="Simakov O."/>
            <person name="Marletaz F."/>
            <person name="Cho S.J."/>
            <person name="Edsinger-Gonzales E."/>
            <person name="Havlak P."/>
            <person name="Hellsten U."/>
            <person name="Kuo D.H."/>
            <person name="Larsson T."/>
            <person name="Lv J."/>
            <person name="Arendt D."/>
            <person name="Savage R."/>
            <person name="Osoegawa K."/>
            <person name="de Jong P."/>
            <person name="Grimwood J."/>
            <person name="Chapman J.A."/>
            <person name="Shapiro H."/>
            <person name="Aerts A."/>
            <person name="Otillar R.P."/>
            <person name="Terry A.Y."/>
            <person name="Boore J.L."/>
            <person name="Grigoriev I.V."/>
            <person name="Lindberg D.R."/>
            <person name="Seaver E.C."/>
            <person name="Weisblat D.A."/>
            <person name="Putnam N.H."/>
            <person name="Rokhsar D.S."/>
        </authorList>
    </citation>
    <scope>NUCLEOTIDE SEQUENCE</scope>
    <source>
        <strain evidence="1 3">I ESC-2004</strain>
    </source>
</reference>
<evidence type="ECO:0000313" key="3">
    <source>
        <dbReference type="Proteomes" id="UP000014760"/>
    </source>
</evidence>